<name>A0A0R3RUZ6_9BILA</name>
<proteinExistence type="predicted"/>
<keyword evidence="2" id="KW-0812">Transmembrane</keyword>
<evidence type="ECO:0000313" key="4">
    <source>
        <dbReference type="WBParaSite" id="EEL_0000588001-mRNA-1"/>
    </source>
</evidence>
<evidence type="ECO:0000256" key="2">
    <source>
        <dbReference type="SAM" id="Phobius"/>
    </source>
</evidence>
<dbReference type="Proteomes" id="UP000050640">
    <property type="component" value="Unplaced"/>
</dbReference>
<keyword evidence="3" id="KW-1185">Reference proteome</keyword>
<accession>A0A0R3RUZ6</accession>
<reference evidence="4" key="1">
    <citation type="submission" date="2017-02" db="UniProtKB">
        <authorList>
            <consortium name="WormBaseParasite"/>
        </authorList>
    </citation>
    <scope>IDENTIFICATION</scope>
</reference>
<feature type="transmembrane region" description="Helical" evidence="2">
    <location>
        <begin position="67"/>
        <end position="89"/>
    </location>
</feature>
<feature type="compositionally biased region" description="Basic and acidic residues" evidence="1">
    <location>
        <begin position="289"/>
        <end position="298"/>
    </location>
</feature>
<keyword evidence="2" id="KW-0472">Membrane</keyword>
<organism evidence="3 4">
    <name type="scientific">Elaeophora elaphi</name>
    <dbReference type="NCBI Taxonomy" id="1147741"/>
    <lineage>
        <taxon>Eukaryota</taxon>
        <taxon>Metazoa</taxon>
        <taxon>Ecdysozoa</taxon>
        <taxon>Nematoda</taxon>
        <taxon>Chromadorea</taxon>
        <taxon>Rhabditida</taxon>
        <taxon>Spirurina</taxon>
        <taxon>Spiruromorpha</taxon>
        <taxon>Filarioidea</taxon>
        <taxon>Onchocercidae</taxon>
        <taxon>Elaeophora</taxon>
    </lineage>
</organism>
<feature type="compositionally biased region" description="Polar residues" evidence="1">
    <location>
        <begin position="231"/>
        <end position="241"/>
    </location>
</feature>
<evidence type="ECO:0000313" key="3">
    <source>
        <dbReference type="Proteomes" id="UP000050640"/>
    </source>
</evidence>
<feature type="transmembrane region" description="Helical" evidence="2">
    <location>
        <begin position="101"/>
        <end position="121"/>
    </location>
</feature>
<protein>
    <submittedName>
        <fullName evidence="4">Transmembrane protein</fullName>
    </submittedName>
</protein>
<sequence>MWLPRLMRAANEEQEHRAAVGLPGHAAQNLFGTLVTCDCGHLASCRRTAPLVCSRNDTQALKHRFTLVKWCCIAFLLLIFTLIAFSGLLTSTPSELTSGSSYLFLTIIITSLLLFGGLCCLRARTICRNRNVRHGSLHCRRGHYQSHSLRLPVSLFAQTAYSRSHVHSSPNSLRFSESPFYNALLEACTAPLPTYNEAIKEPVFAPPAYSAVIAPSSATPINPVNEAGTHHISTSVSSSAGNERIGESISSSSSSSKQELLVQPQPNVVETVTSVEIHHTDETENEVAQAREDKSSDE</sequence>
<evidence type="ECO:0000256" key="1">
    <source>
        <dbReference type="SAM" id="MobiDB-lite"/>
    </source>
</evidence>
<dbReference type="AlphaFoldDB" id="A0A0R3RUZ6"/>
<feature type="region of interest" description="Disordered" evidence="1">
    <location>
        <begin position="224"/>
        <end position="298"/>
    </location>
</feature>
<dbReference type="WBParaSite" id="EEL_0000588001-mRNA-1">
    <property type="protein sequence ID" value="EEL_0000588001-mRNA-1"/>
    <property type="gene ID" value="EEL_0000588001"/>
</dbReference>
<keyword evidence="2" id="KW-1133">Transmembrane helix</keyword>
<feature type="compositionally biased region" description="Polar residues" evidence="1">
    <location>
        <begin position="264"/>
        <end position="274"/>
    </location>
</feature>